<comment type="caution">
    <text evidence="1">The sequence shown here is derived from an EMBL/GenBank/DDBJ whole genome shotgun (WGS) entry which is preliminary data.</text>
</comment>
<dbReference type="Pfam" id="PF00494">
    <property type="entry name" value="SQS_PSY"/>
    <property type="match status" value="1"/>
</dbReference>
<dbReference type="InterPro" id="IPR008949">
    <property type="entry name" value="Isoprenoid_synthase_dom_sf"/>
</dbReference>
<dbReference type="GO" id="GO:0016765">
    <property type="term" value="F:transferase activity, transferring alkyl or aryl (other than methyl) groups"/>
    <property type="evidence" value="ECO:0007669"/>
    <property type="project" value="UniProtKB-ARBA"/>
</dbReference>
<accession>A0A512DHN9</accession>
<dbReference type="SUPFAM" id="SSF48576">
    <property type="entry name" value="Terpenoid synthases"/>
    <property type="match status" value="1"/>
</dbReference>
<dbReference type="EMBL" id="BJYZ01000001">
    <property type="protein sequence ID" value="GEO35983.1"/>
    <property type="molecule type" value="Genomic_DNA"/>
</dbReference>
<dbReference type="InterPro" id="IPR002060">
    <property type="entry name" value="Squ/phyt_synthse"/>
</dbReference>
<sequence length="284" mass="31328">MTNSEAALSYCGQEVRKYDKDRFLTALFAPAERREALFALYAFNLEIAKTREVVTEPVLGQIRLQWWHDAIGEAYDGTPRRHEVLLPLAEAIRQFGLTRGHFEKLIDAREADLTDEPPADATCLISYAEVTGVPLVLLALEILGVSGNAAADKAARHVGIAWALAGLLRAIPFHARSHRLYMPKDALARHDVAEGRLFDLKPPEGLKAVVGEVADLARGHLREARALRRDVPRAANPALLIASIADTYLGVIAKQGNDVFAPKVLMPNPFRQVRLGLRAMTGRY</sequence>
<dbReference type="RefSeq" id="WP_044431250.1">
    <property type="nucleotide sequence ID" value="NZ_BJYZ01000001.1"/>
</dbReference>
<dbReference type="Proteomes" id="UP000321523">
    <property type="component" value="Unassembled WGS sequence"/>
</dbReference>
<keyword evidence="2" id="KW-1185">Reference proteome</keyword>
<organism evidence="1 2">
    <name type="scientific">Skermanella aerolata</name>
    <dbReference type="NCBI Taxonomy" id="393310"/>
    <lineage>
        <taxon>Bacteria</taxon>
        <taxon>Pseudomonadati</taxon>
        <taxon>Pseudomonadota</taxon>
        <taxon>Alphaproteobacteria</taxon>
        <taxon>Rhodospirillales</taxon>
        <taxon>Azospirillaceae</taxon>
        <taxon>Skermanella</taxon>
    </lineage>
</organism>
<reference evidence="1 2" key="1">
    <citation type="submission" date="2019-07" db="EMBL/GenBank/DDBJ databases">
        <title>Whole genome shotgun sequence of Skermanella aerolata NBRC 106429.</title>
        <authorList>
            <person name="Hosoyama A."/>
            <person name="Uohara A."/>
            <person name="Ohji S."/>
            <person name="Ichikawa N."/>
        </authorList>
    </citation>
    <scope>NUCLEOTIDE SEQUENCE [LARGE SCALE GENOMIC DNA]</scope>
    <source>
        <strain evidence="1 2">NBRC 106429</strain>
    </source>
</reference>
<evidence type="ECO:0000313" key="2">
    <source>
        <dbReference type="Proteomes" id="UP000321523"/>
    </source>
</evidence>
<name>A0A512DHN9_9PROT</name>
<evidence type="ECO:0000313" key="1">
    <source>
        <dbReference type="EMBL" id="GEO35983.1"/>
    </source>
</evidence>
<dbReference type="PANTHER" id="PTHR31480">
    <property type="entry name" value="BIFUNCTIONAL LYCOPENE CYCLASE/PHYTOENE SYNTHASE"/>
    <property type="match status" value="1"/>
</dbReference>
<protein>
    <submittedName>
        <fullName evidence="1">Phytoene synthase</fullName>
    </submittedName>
</protein>
<dbReference type="Gene3D" id="1.10.600.10">
    <property type="entry name" value="Farnesyl Diphosphate Synthase"/>
    <property type="match status" value="1"/>
</dbReference>
<dbReference type="AlphaFoldDB" id="A0A512DHN9"/>
<proteinExistence type="predicted"/>
<gene>
    <name evidence="1" type="ORF">SAE02_01310</name>
</gene>
<dbReference type="OrthoDB" id="9814909at2"/>